<evidence type="ECO:0000313" key="2">
    <source>
        <dbReference type="EMBL" id="RAI70849.1"/>
    </source>
</evidence>
<dbReference type="Proteomes" id="UP000249493">
    <property type="component" value="Unassembled WGS sequence"/>
</dbReference>
<feature type="chain" id="PRO_5016457163" evidence="1">
    <location>
        <begin position="26"/>
        <end position="294"/>
    </location>
</feature>
<comment type="caution">
    <text evidence="2">The sequence shown here is derived from an EMBL/GenBank/DDBJ whole genome shotgun (WGS) entry which is preliminary data.</text>
</comment>
<organism evidence="2 3">
    <name type="scientific">Pseudomonas fluorescens</name>
    <dbReference type="NCBI Taxonomy" id="294"/>
    <lineage>
        <taxon>Bacteria</taxon>
        <taxon>Pseudomonadati</taxon>
        <taxon>Pseudomonadota</taxon>
        <taxon>Gammaproteobacteria</taxon>
        <taxon>Pseudomonadales</taxon>
        <taxon>Pseudomonadaceae</taxon>
        <taxon>Pseudomonas</taxon>
    </lineage>
</organism>
<accession>A0A327N975</accession>
<keyword evidence="1" id="KW-0732">Signal</keyword>
<dbReference type="RefSeq" id="WP_111282385.1">
    <property type="nucleotide sequence ID" value="NZ_QLIN01000003.1"/>
</dbReference>
<proteinExistence type="predicted"/>
<evidence type="ECO:0000256" key="1">
    <source>
        <dbReference type="SAM" id="SignalP"/>
    </source>
</evidence>
<dbReference type="Pfam" id="PF13557">
    <property type="entry name" value="Phenol_MetA_deg"/>
    <property type="match status" value="1"/>
</dbReference>
<dbReference type="EMBL" id="QLIN01000003">
    <property type="protein sequence ID" value="RAI70849.1"/>
    <property type="molecule type" value="Genomic_DNA"/>
</dbReference>
<protein>
    <submittedName>
        <fullName evidence="2">Transporter</fullName>
    </submittedName>
</protein>
<reference evidence="2 3" key="1">
    <citation type="submission" date="2018-06" db="EMBL/GenBank/DDBJ databases">
        <authorList>
            <person name="Zhirakovskaya E."/>
        </authorList>
    </citation>
    <scope>NUCLEOTIDE SEQUENCE [LARGE SCALE GENOMIC DNA]</scope>
    <source>
        <strain evidence="2 3">LY3</strain>
    </source>
</reference>
<evidence type="ECO:0000313" key="3">
    <source>
        <dbReference type="Proteomes" id="UP000249493"/>
    </source>
</evidence>
<sequence>MSLITRVTRHLGVIAFSCCAAQAQALEITAGDFEPLPAGMNLLLLYFQHAESSDFYQQGDKVSDRFKLKTDVSLLRYVHSFGLGENVVVEPQFILPYGHLHAGGDASALGQTTGTGDLFIGAPVKWTLSTTNKDIFSLAPAVYIPIGSYDRNDALNLGENRWRLLLQAAYIHHFNEQWAVDTAADATWFSHNNDYTSNSATLKQQTRYEYQAYLRYNLSAQTQFAVGGGRIEGGKTSVNGINLDDRTNTTYVRVMVNQMLTPSVQVQVEAGRDIEVEQGFKENARINLRLAKLF</sequence>
<name>A0A327N975_PSEFL</name>
<feature type="signal peptide" evidence="1">
    <location>
        <begin position="1"/>
        <end position="25"/>
    </location>
</feature>
<dbReference type="SUPFAM" id="SSF56935">
    <property type="entry name" value="Porins"/>
    <property type="match status" value="1"/>
</dbReference>
<dbReference type="AlphaFoldDB" id="A0A327N975"/>
<dbReference type="InterPro" id="IPR025737">
    <property type="entry name" value="FApF"/>
</dbReference>
<gene>
    <name evidence="2" type="ORF">DOZ80_10285</name>
</gene>